<feature type="transmembrane region" description="Helical" evidence="6">
    <location>
        <begin position="72"/>
        <end position="91"/>
    </location>
</feature>
<dbReference type="AlphaFoldDB" id="A0A6J6EN31"/>
<dbReference type="PANTHER" id="PTHR32322:SF18">
    <property type="entry name" value="S-ADENOSYLMETHIONINE_S-ADENOSYLHOMOCYSTEINE TRANSPORTER"/>
    <property type="match status" value="1"/>
</dbReference>
<protein>
    <submittedName>
        <fullName evidence="8">Unannotated protein</fullName>
    </submittedName>
</protein>
<evidence type="ECO:0000256" key="2">
    <source>
        <dbReference type="ARBA" id="ARBA00022475"/>
    </source>
</evidence>
<dbReference type="InterPro" id="IPR000620">
    <property type="entry name" value="EamA_dom"/>
</dbReference>
<feature type="transmembrane region" description="Helical" evidence="6">
    <location>
        <begin position="240"/>
        <end position="264"/>
    </location>
</feature>
<feature type="transmembrane region" description="Helical" evidence="6">
    <location>
        <begin position="128"/>
        <end position="147"/>
    </location>
</feature>
<feature type="transmembrane region" description="Helical" evidence="6">
    <location>
        <begin position="214"/>
        <end position="233"/>
    </location>
</feature>
<organism evidence="8">
    <name type="scientific">freshwater metagenome</name>
    <dbReference type="NCBI Taxonomy" id="449393"/>
    <lineage>
        <taxon>unclassified sequences</taxon>
        <taxon>metagenomes</taxon>
        <taxon>ecological metagenomes</taxon>
    </lineage>
</organism>
<keyword evidence="4 6" id="KW-1133">Transmembrane helix</keyword>
<sequence length="299" mass="30955">MSSAISAKAGFGFVVLASLLFGTTGTAQQLAQVDVSGLFVGAARQVIGGVALVLLVIFWGERNVFKLMLTKNGALAALGTLLYQITFFVGITNNGVSVGTVVALGSAPLFTAALSYLMLNERIRLNQVITFTIVAVGIWLLLVGFTLKINLSLGVISSLLAGAGYALYTVNAKAMVNAGINSTTALAVAFGGAVPIAAVILLFGQWHWLTEMNGIGLALYLGLIPTALAYFFFGKGLISLSAATVATITLLEPVVATLLAVALVGESLRLVQWIGIVIVIAGLSRLGQLENRAGKLGAK</sequence>
<dbReference type="InterPro" id="IPR050638">
    <property type="entry name" value="AA-Vitamin_Transporters"/>
</dbReference>
<dbReference type="InterPro" id="IPR037185">
    <property type="entry name" value="EmrE-like"/>
</dbReference>
<evidence type="ECO:0000256" key="1">
    <source>
        <dbReference type="ARBA" id="ARBA00004651"/>
    </source>
</evidence>
<name>A0A6J6EN31_9ZZZZ</name>
<feature type="transmembrane region" description="Helical" evidence="6">
    <location>
        <begin position="97"/>
        <end position="119"/>
    </location>
</feature>
<keyword evidence="5 6" id="KW-0472">Membrane</keyword>
<evidence type="ECO:0000259" key="7">
    <source>
        <dbReference type="Pfam" id="PF00892"/>
    </source>
</evidence>
<dbReference type="GO" id="GO:0005886">
    <property type="term" value="C:plasma membrane"/>
    <property type="evidence" value="ECO:0007669"/>
    <property type="project" value="UniProtKB-SubCell"/>
</dbReference>
<feature type="transmembrane region" description="Helical" evidence="6">
    <location>
        <begin position="153"/>
        <end position="172"/>
    </location>
</feature>
<feature type="transmembrane region" description="Helical" evidence="6">
    <location>
        <begin position="270"/>
        <end position="287"/>
    </location>
</feature>
<feature type="domain" description="EamA" evidence="7">
    <location>
        <begin position="153"/>
        <end position="283"/>
    </location>
</feature>
<feature type="domain" description="EamA" evidence="7">
    <location>
        <begin position="10"/>
        <end position="142"/>
    </location>
</feature>
<accession>A0A6J6EN31</accession>
<evidence type="ECO:0000313" key="8">
    <source>
        <dbReference type="EMBL" id="CAB4576524.1"/>
    </source>
</evidence>
<evidence type="ECO:0000256" key="3">
    <source>
        <dbReference type="ARBA" id="ARBA00022692"/>
    </source>
</evidence>
<evidence type="ECO:0000256" key="5">
    <source>
        <dbReference type="ARBA" id="ARBA00023136"/>
    </source>
</evidence>
<evidence type="ECO:0000256" key="6">
    <source>
        <dbReference type="SAM" id="Phobius"/>
    </source>
</evidence>
<reference evidence="8" key="1">
    <citation type="submission" date="2020-05" db="EMBL/GenBank/DDBJ databases">
        <authorList>
            <person name="Chiriac C."/>
            <person name="Salcher M."/>
            <person name="Ghai R."/>
            <person name="Kavagutti S V."/>
        </authorList>
    </citation>
    <scope>NUCLEOTIDE SEQUENCE</scope>
</reference>
<feature type="transmembrane region" description="Helical" evidence="6">
    <location>
        <begin position="184"/>
        <end position="208"/>
    </location>
</feature>
<comment type="subcellular location">
    <subcellularLocation>
        <location evidence="1">Cell membrane</location>
        <topology evidence="1">Multi-pass membrane protein</topology>
    </subcellularLocation>
</comment>
<keyword evidence="3 6" id="KW-0812">Transmembrane</keyword>
<gene>
    <name evidence="8" type="ORF">UFOPK1726_00602</name>
</gene>
<dbReference type="PANTHER" id="PTHR32322">
    <property type="entry name" value="INNER MEMBRANE TRANSPORTER"/>
    <property type="match status" value="1"/>
</dbReference>
<keyword evidence="2" id="KW-1003">Cell membrane</keyword>
<proteinExistence type="predicted"/>
<dbReference type="EMBL" id="CAEZTT010000058">
    <property type="protein sequence ID" value="CAB4576524.1"/>
    <property type="molecule type" value="Genomic_DNA"/>
</dbReference>
<evidence type="ECO:0000256" key="4">
    <source>
        <dbReference type="ARBA" id="ARBA00022989"/>
    </source>
</evidence>
<feature type="transmembrane region" description="Helical" evidence="6">
    <location>
        <begin position="37"/>
        <end position="60"/>
    </location>
</feature>
<dbReference type="SUPFAM" id="SSF103481">
    <property type="entry name" value="Multidrug resistance efflux transporter EmrE"/>
    <property type="match status" value="2"/>
</dbReference>
<dbReference type="Pfam" id="PF00892">
    <property type="entry name" value="EamA"/>
    <property type="match status" value="2"/>
</dbReference>